<dbReference type="RefSeq" id="WP_265129046.1">
    <property type="nucleotide sequence ID" value="NZ_JAPCHY010000017.1"/>
</dbReference>
<keyword evidence="3" id="KW-1185">Reference proteome</keyword>
<evidence type="ECO:0000256" key="1">
    <source>
        <dbReference type="SAM" id="Phobius"/>
    </source>
</evidence>
<keyword evidence="1" id="KW-0812">Transmembrane</keyword>
<gene>
    <name evidence="2" type="ORF">OK345_16215</name>
</gene>
<keyword evidence="1" id="KW-1133">Transmembrane helix</keyword>
<feature type="transmembrane region" description="Helical" evidence="1">
    <location>
        <begin position="21"/>
        <end position="46"/>
    </location>
</feature>
<evidence type="ECO:0000313" key="2">
    <source>
        <dbReference type="EMBL" id="MCW4474043.1"/>
    </source>
</evidence>
<comment type="caution">
    <text evidence="2">The sequence shown here is derived from an EMBL/GenBank/DDBJ whole genome shotgun (WGS) entry which is preliminary data.</text>
</comment>
<organism evidence="2 3">
    <name type="scientific">Xanthomonas chitinilytica</name>
    <dbReference type="NCBI Taxonomy" id="2989819"/>
    <lineage>
        <taxon>Bacteria</taxon>
        <taxon>Pseudomonadati</taxon>
        <taxon>Pseudomonadota</taxon>
        <taxon>Gammaproteobacteria</taxon>
        <taxon>Lysobacterales</taxon>
        <taxon>Lysobacteraceae</taxon>
        <taxon>Xanthomonas</taxon>
    </lineage>
</organism>
<name>A0ABT3JZY8_9XANT</name>
<dbReference type="Proteomes" id="UP001209922">
    <property type="component" value="Unassembled WGS sequence"/>
</dbReference>
<proteinExistence type="predicted"/>
<protein>
    <submittedName>
        <fullName evidence="2">Uncharacterized protein</fullName>
    </submittedName>
</protein>
<accession>A0ABT3JZY8</accession>
<feature type="transmembrane region" description="Helical" evidence="1">
    <location>
        <begin position="58"/>
        <end position="82"/>
    </location>
</feature>
<keyword evidence="1" id="KW-0472">Membrane</keyword>
<dbReference type="EMBL" id="JAPCHY010000017">
    <property type="protein sequence ID" value="MCW4474043.1"/>
    <property type="molecule type" value="Genomic_DNA"/>
</dbReference>
<sequence>MTQQPGAHGRSGRWRNWPWGWFALGLAGTTWGGLFLLVLLVFAAVGSPGDGDNALRSVQGWLMLALSSTVSIALACVVASVLSFRLRRQPVGGGVALGLLALLLTLLLVPSLLSRQATVVGAIAVPTAIWQAAGGQG</sequence>
<evidence type="ECO:0000313" key="3">
    <source>
        <dbReference type="Proteomes" id="UP001209922"/>
    </source>
</evidence>
<feature type="transmembrane region" description="Helical" evidence="1">
    <location>
        <begin position="94"/>
        <end position="113"/>
    </location>
</feature>
<reference evidence="2 3" key="1">
    <citation type="submission" date="2022-10" db="EMBL/GenBank/DDBJ databases">
        <title>Xanthomonas sp. H13-6.</title>
        <authorList>
            <person name="Liu X."/>
            <person name="Deng Z."/>
            <person name="Jiang Y."/>
            <person name="Yu T."/>
            <person name="Ai J."/>
        </authorList>
    </citation>
    <scope>NUCLEOTIDE SEQUENCE [LARGE SCALE GENOMIC DNA]</scope>
    <source>
        <strain evidence="2 3">H13-6</strain>
    </source>
</reference>